<dbReference type="SUPFAM" id="SSF56801">
    <property type="entry name" value="Acetyl-CoA synthetase-like"/>
    <property type="match status" value="1"/>
</dbReference>
<dbReference type="InterPro" id="IPR020845">
    <property type="entry name" value="AMP-binding_CS"/>
</dbReference>
<name>A0A382BI57_9ZZZZ</name>
<sequence>MVPYGIDFVILAFAMFKAGLVSVLIDPGLGKINVLKCIKQIQPQGMIAISLAHAIRKLLPATFKSIEHNVTVGKRWFWGGTTLRQLQDSRQTGFKIAPMEEDDAAAILFTSGSTGPAKGVLYTHGIFNHQVRVLQEQFDIQDDEIDLPTFPLFGLFSSGLGVTSIIPEMDATQPAKVKPENIIGPINDFKISSSFGSPALWDTVSQFCRNKNIQLPTLKRIIMAGAPVSGKLLQRFENIVTEDCKIHTPYGATEALPVSLIDRQEILEQTWHFSNKGEGICVGRAIPKVEIRIIAISDHPILKWEEAIQLAPNTVGEIVIKAPWATRTYYNREDLTKLAKIEDGNSFWHRMGDVGRLDEKNRLWFYGRKNQRVITGVKTLYTIPCEAIFNQHPDVKRSALVGIGLRTKQEPVIVIEPTNPNRLKSSVVLNKFKEELLDLGTRTAITQSIKKILFYPKFPVDVRHNAKIFREKLSLWAEKQ</sequence>
<gene>
    <name evidence="2" type="ORF">METZ01_LOCUS166153</name>
</gene>
<evidence type="ECO:0000259" key="1">
    <source>
        <dbReference type="Pfam" id="PF00501"/>
    </source>
</evidence>
<dbReference type="InterPro" id="IPR042099">
    <property type="entry name" value="ANL_N_sf"/>
</dbReference>
<evidence type="ECO:0000313" key="2">
    <source>
        <dbReference type="EMBL" id="SVB13299.1"/>
    </source>
</evidence>
<dbReference type="EMBL" id="UINC01029855">
    <property type="protein sequence ID" value="SVB13299.1"/>
    <property type="molecule type" value="Genomic_DNA"/>
</dbReference>
<dbReference type="PANTHER" id="PTHR43767:SF1">
    <property type="entry name" value="NONRIBOSOMAL PEPTIDE SYNTHASE PES1 (EUROFUNG)-RELATED"/>
    <property type="match status" value="1"/>
</dbReference>
<reference evidence="2" key="1">
    <citation type="submission" date="2018-05" db="EMBL/GenBank/DDBJ databases">
        <authorList>
            <person name="Lanie J.A."/>
            <person name="Ng W.-L."/>
            <person name="Kazmierczak K.M."/>
            <person name="Andrzejewski T.M."/>
            <person name="Davidsen T.M."/>
            <person name="Wayne K.J."/>
            <person name="Tettelin H."/>
            <person name="Glass J.I."/>
            <person name="Rusch D."/>
            <person name="Podicherti R."/>
            <person name="Tsui H.-C.T."/>
            <person name="Winkler M.E."/>
        </authorList>
    </citation>
    <scope>NUCLEOTIDE SEQUENCE</scope>
</reference>
<proteinExistence type="predicted"/>
<dbReference type="Gene3D" id="3.40.50.12780">
    <property type="entry name" value="N-terminal domain of ligase-like"/>
    <property type="match status" value="1"/>
</dbReference>
<dbReference type="InterPro" id="IPR000873">
    <property type="entry name" value="AMP-dep_synth/lig_dom"/>
</dbReference>
<protein>
    <recommendedName>
        <fullName evidence="1">AMP-dependent synthetase/ligase domain-containing protein</fullName>
    </recommendedName>
</protein>
<dbReference type="AlphaFoldDB" id="A0A382BI57"/>
<dbReference type="PANTHER" id="PTHR43767">
    <property type="entry name" value="LONG-CHAIN-FATTY-ACID--COA LIGASE"/>
    <property type="match status" value="1"/>
</dbReference>
<organism evidence="2">
    <name type="scientific">marine metagenome</name>
    <dbReference type="NCBI Taxonomy" id="408172"/>
    <lineage>
        <taxon>unclassified sequences</taxon>
        <taxon>metagenomes</taxon>
        <taxon>ecological metagenomes</taxon>
    </lineage>
</organism>
<dbReference type="InterPro" id="IPR050237">
    <property type="entry name" value="ATP-dep_AMP-bd_enzyme"/>
</dbReference>
<dbReference type="Pfam" id="PF00501">
    <property type="entry name" value="AMP-binding"/>
    <property type="match status" value="1"/>
</dbReference>
<accession>A0A382BI57</accession>
<feature type="domain" description="AMP-dependent synthetase/ligase" evidence="1">
    <location>
        <begin position="2"/>
        <end position="330"/>
    </location>
</feature>
<dbReference type="PROSITE" id="PS00455">
    <property type="entry name" value="AMP_BINDING"/>
    <property type="match status" value="1"/>
</dbReference>
<dbReference type="NCBIfam" id="NF006754">
    <property type="entry name" value="PRK09274.1"/>
    <property type="match status" value="1"/>
</dbReference>